<proteinExistence type="predicted"/>
<sequence>MESNKIFGSEDRPVSSVKMLSKTIFLPLVPFTANNTDTDPCFDNSKAGALYGYINVAGGF</sequence>
<accession>F7NM41</accession>
<dbReference type="AlphaFoldDB" id="F7NM41"/>
<protein>
    <submittedName>
        <fullName evidence="1">Uncharacterized protein</fullName>
    </submittedName>
</protein>
<dbReference type="Proteomes" id="UP000003240">
    <property type="component" value="Unassembled WGS sequence"/>
</dbReference>
<evidence type="ECO:0000313" key="2">
    <source>
        <dbReference type="Proteomes" id="UP000003240"/>
    </source>
</evidence>
<keyword evidence="2" id="KW-1185">Reference proteome</keyword>
<evidence type="ECO:0000313" key="1">
    <source>
        <dbReference type="EMBL" id="EGO62896.1"/>
    </source>
</evidence>
<gene>
    <name evidence="1" type="ORF">ALO_15837</name>
</gene>
<name>F7NM41_9FIRM</name>
<dbReference type="EMBL" id="AFGF01000158">
    <property type="protein sequence ID" value="EGO62896.1"/>
    <property type="molecule type" value="Genomic_DNA"/>
</dbReference>
<comment type="caution">
    <text evidence="1">The sequence shown here is derived from an EMBL/GenBank/DDBJ whole genome shotgun (WGS) entry which is preliminary data.</text>
</comment>
<organism evidence="1 2">
    <name type="scientific">Acetonema longum DSM 6540</name>
    <dbReference type="NCBI Taxonomy" id="1009370"/>
    <lineage>
        <taxon>Bacteria</taxon>
        <taxon>Bacillati</taxon>
        <taxon>Bacillota</taxon>
        <taxon>Negativicutes</taxon>
        <taxon>Acetonemataceae</taxon>
        <taxon>Acetonema</taxon>
    </lineage>
</organism>
<reference evidence="1 2" key="1">
    <citation type="journal article" date="2011" name="EMBO J.">
        <title>Structural diversity of bacterial flagellar motors.</title>
        <authorList>
            <person name="Chen S."/>
            <person name="Beeby M."/>
            <person name="Murphy G.E."/>
            <person name="Leadbetter J.R."/>
            <person name="Hendrixson D.R."/>
            <person name="Briegel A."/>
            <person name="Li Z."/>
            <person name="Shi J."/>
            <person name="Tocheva E.I."/>
            <person name="Muller A."/>
            <person name="Dobro M.J."/>
            <person name="Jensen G.J."/>
        </authorList>
    </citation>
    <scope>NUCLEOTIDE SEQUENCE [LARGE SCALE GENOMIC DNA]</scope>
    <source>
        <strain evidence="1 2">DSM 6540</strain>
    </source>
</reference>